<evidence type="ECO:0000256" key="1">
    <source>
        <dbReference type="SAM" id="MobiDB-lite"/>
    </source>
</evidence>
<organism evidence="2 3">
    <name type="scientific">Actinomadura latina</name>
    <dbReference type="NCBI Taxonomy" id="163603"/>
    <lineage>
        <taxon>Bacteria</taxon>
        <taxon>Bacillati</taxon>
        <taxon>Actinomycetota</taxon>
        <taxon>Actinomycetes</taxon>
        <taxon>Streptosporangiales</taxon>
        <taxon>Thermomonosporaceae</taxon>
        <taxon>Actinomadura</taxon>
    </lineage>
</organism>
<evidence type="ECO:0000313" key="3">
    <source>
        <dbReference type="Proteomes" id="UP000579250"/>
    </source>
</evidence>
<dbReference type="EMBL" id="JAAXPI010000072">
    <property type="protein sequence ID" value="NKZ08156.1"/>
    <property type="molecule type" value="Genomic_DNA"/>
</dbReference>
<feature type="region of interest" description="Disordered" evidence="1">
    <location>
        <begin position="1"/>
        <end position="89"/>
    </location>
</feature>
<name>A0A846ZDW5_9ACTN</name>
<gene>
    <name evidence="2" type="ORF">HGB48_31150</name>
</gene>
<keyword evidence="2" id="KW-0418">Kinase</keyword>
<accession>A0A846ZDW5</accession>
<sequence length="89" mass="9651">AAKPGVPRSPREVRRRPPGGSGAAGRPALPKRVRQENMAAQLREDRSAAPTPPAEPRPSRSPEELRSMMSSIQQGTRRGRAEALDTEES</sequence>
<dbReference type="Proteomes" id="UP000579250">
    <property type="component" value="Unassembled WGS sequence"/>
</dbReference>
<feature type="non-terminal residue" evidence="2">
    <location>
        <position position="1"/>
    </location>
</feature>
<keyword evidence="2" id="KW-0808">Transferase</keyword>
<dbReference type="AlphaFoldDB" id="A0A846ZDW5"/>
<keyword evidence="3" id="KW-1185">Reference proteome</keyword>
<proteinExistence type="predicted"/>
<evidence type="ECO:0000313" key="2">
    <source>
        <dbReference type="EMBL" id="NKZ08156.1"/>
    </source>
</evidence>
<feature type="compositionally biased region" description="Basic and acidic residues" evidence="1">
    <location>
        <begin position="57"/>
        <end position="66"/>
    </location>
</feature>
<protein>
    <submittedName>
        <fullName evidence="2">Histidine kinase</fullName>
    </submittedName>
</protein>
<comment type="caution">
    <text evidence="2">The sequence shown here is derived from an EMBL/GenBank/DDBJ whole genome shotgun (WGS) entry which is preliminary data.</text>
</comment>
<dbReference type="GO" id="GO:0016301">
    <property type="term" value="F:kinase activity"/>
    <property type="evidence" value="ECO:0007669"/>
    <property type="project" value="UniProtKB-KW"/>
</dbReference>
<reference evidence="2 3" key="1">
    <citation type="submission" date="2020-04" db="EMBL/GenBank/DDBJ databases">
        <title>MicrobeNet Type strains.</title>
        <authorList>
            <person name="Nicholson A.C."/>
        </authorList>
    </citation>
    <scope>NUCLEOTIDE SEQUENCE [LARGE SCALE GENOMIC DNA]</scope>
    <source>
        <strain evidence="2 3">ATCC BAA-277</strain>
    </source>
</reference>